<feature type="transmembrane region" description="Helical" evidence="1">
    <location>
        <begin position="32"/>
        <end position="54"/>
    </location>
</feature>
<evidence type="ECO:0000256" key="1">
    <source>
        <dbReference type="SAM" id="Phobius"/>
    </source>
</evidence>
<dbReference type="EMBL" id="ACMP01000067">
    <property type="protein sequence ID" value="EEL70918.1"/>
    <property type="molecule type" value="Genomic_DNA"/>
</dbReference>
<dbReference type="AlphaFoldDB" id="C2XU25"/>
<evidence type="ECO:0000313" key="2">
    <source>
        <dbReference type="EMBL" id="EEL70918.1"/>
    </source>
</evidence>
<dbReference type="HOGENOM" id="CLU_2912605_0_0_9"/>
<reference evidence="2" key="1">
    <citation type="journal article" date="2012" name="Genome Res.">
        <title>Genomic characterization of the Bacillus cereus sensu lato species: Backdrop to the evolution of Bacillus anthracis.</title>
        <authorList>
            <person name="Zwick M.E."/>
            <person name="Joseph S.J."/>
            <person name="Didelot X."/>
            <person name="Chen P.E."/>
            <person name="Bishop-Lilly K.A."/>
            <person name="Stewart A.C."/>
            <person name="Willner K."/>
            <person name="Nolan N."/>
            <person name="Lentz S."/>
            <person name="Thomason M.K."/>
            <person name="Sozhamannan S."/>
            <person name="Mateczun A.J."/>
            <person name="Du L."/>
            <person name="Read T.D."/>
        </authorList>
    </citation>
    <scope>NUCLEOTIDE SEQUENCE [LARGE SCALE GENOMIC DNA]</scope>
    <source>
        <strain evidence="2">AH603</strain>
    </source>
</reference>
<comment type="caution">
    <text evidence="2">The sequence shown here is derived from an EMBL/GenBank/DDBJ whole genome shotgun (WGS) entry which is preliminary data.</text>
</comment>
<accession>C2XU25</accession>
<keyword evidence="1" id="KW-1133">Transmembrane helix</keyword>
<proteinExistence type="predicted"/>
<protein>
    <submittedName>
        <fullName evidence="2">40-residue YVTN family beta-propeller repeat protein</fullName>
    </submittedName>
</protein>
<keyword evidence="1" id="KW-0812">Transmembrane</keyword>
<keyword evidence="1" id="KW-0472">Membrane</keyword>
<organism evidence="2">
    <name type="scientific">Bacillus mycoides</name>
    <dbReference type="NCBI Taxonomy" id="1405"/>
    <lineage>
        <taxon>Bacteria</taxon>
        <taxon>Bacillati</taxon>
        <taxon>Bacillota</taxon>
        <taxon>Bacilli</taxon>
        <taxon>Bacillales</taxon>
        <taxon>Bacillaceae</taxon>
        <taxon>Bacillus</taxon>
        <taxon>Bacillus cereus group</taxon>
    </lineage>
</organism>
<gene>
    <name evidence="2" type="ORF">bcere0026_21960</name>
</gene>
<sequence>MVPTTVLVAVAITEIVLLNSFATYARVPFGETVIPCGAIPTLMVPTTVLVAALITETVLLP</sequence>
<feature type="transmembrane region" description="Helical" evidence="1">
    <location>
        <begin position="6"/>
        <end position="25"/>
    </location>
</feature>
<dbReference type="Proteomes" id="UP000001753">
    <property type="component" value="Chromosome"/>
</dbReference>
<name>C2XU25_BACMY</name>